<dbReference type="AlphaFoldDB" id="A0A9P4MR73"/>
<accession>A0A9P4MR73</accession>
<dbReference type="EMBL" id="ML993929">
    <property type="protein sequence ID" value="KAF2202659.1"/>
    <property type="molecule type" value="Genomic_DNA"/>
</dbReference>
<feature type="signal peptide" evidence="2">
    <location>
        <begin position="1"/>
        <end position="21"/>
    </location>
</feature>
<evidence type="ECO:0000313" key="4">
    <source>
        <dbReference type="Proteomes" id="UP000799536"/>
    </source>
</evidence>
<name>A0A9P4MR73_9PLEO</name>
<proteinExistence type="predicted"/>
<dbReference type="Proteomes" id="UP000799536">
    <property type="component" value="Unassembled WGS sequence"/>
</dbReference>
<evidence type="ECO:0000313" key="3">
    <source>
        <dbReference type="EMBL" id="KAF2202659.1"/>
    </source>
</evidence>
<keyword evidence="1" id="KW-1133">Transmembrane helix</keyword>
<comment type="caution">
    <text evidence="3">The sequence shown here is derived from an EMBL/GenBank/DDBJ whole genome shotgun (WGS) entry which is preliminary data.</text>
</comment>
<feature type="chain" id="PRO_5040391296" evidence="2">
    <location>
        <begin position="22"/>
        <end position="292"/>
    </location>
</feature>
<evidence type="ECO:0000256" key="2">
    <source>
        <dbReference type="SAM" id="SignalP"/>
    </source>
</evidence>
<protein>
    <submittedName>
        <fullName evidence="3">Uncharacterized protein</fullName>
    </submittedName>
</protein>
<reference evidence="3" key="1">
    <citation type="journal article" date="2020" name="Stud. Mycol.">
        <title>101 Dothideomycetes genomes: a test case for predicting lifestyles and emergence of pathogens.</title>
        <authorList>
            <person name="Haridas S."/>
            <person name="Albert R."/>
            <person name="Binder M."/>
            <person name="Bloem J."/>
            <person name="Labutti K."/>
            <person name="Salamov A."/>
            <person name="Andreopoulos B."/>
            <person name="Baker S."/>
            <person name="Barry K."/>
            <person name="Bills G."/>
            <person name="Bluhm B."/>
            <person name="Cannon C."/>
            <person name="Castanera R."/>
            <person name="Culley D."/>
            <person name="Daum C."/>
            <person name="Ezra D."/>
            <person name="Gonzalez J."/>
            <person name="Henrissat B."/>
            <person name="Kuo A."/>
            <person name="Liang C."/>
            <person name="Lipzen A."/>
            <person name="Lutzoni F."/>
            <person name="Magnuson J."/>
            <person name="Mondo S."/>
            <person name="Nolan M."/>
            <person name="Ohm R."/>
            <person name="Pangilinan J."/>
            <person name="Park H.-J."/>
            <person name="Ramirez L."/>
            <person name="Alfaro M."/>
            <person name="Sun H."/>
            <person name="Tritt A."/>
            <person name="Yoshinaga Y."/>
            <person name="Zwiers L.-H."/>
            <person name="Turgeon B."/>
            <person name="Goodwin S."/>
            <person name="Spatafora J."/>
            <person name="Crous P."/>
            <person name="Grigoriev I."/>
        </authorList>
    </citation>
    <scope>NUCLEOTIDE SEQUENCE</scope>
    <source>
        <strain evidence="3">ATCC 74209</strain>
    </source>
</reference>
<keyword evidence="2" id="KW-0732">Signal</keyword>
<sequence length="292" mass="32026">MHTLQLLTALSLIVSSSVSFGAVLGNLAGPGRLQCQSLSSSTPKYLYFTDPAEPGLVFSVGTEWVLNYYYDVISALRQDGFIFQASPGRFDKSKICGWFVLHDVTADLVHRGKITYRDMSTNDTTMYKLPSAGAVRRINTILLSVYPSLEILYICTFSFMLGFMLLGLSWWYILTKRDQERMAAENKAAGIEGVELDTFVGEKDNGTASTGACLVPRPDSSSIYSQSGYPLLPRYEAGSRATPTSPSHGFHVASREIPLLSESEVIVWDGSFVSSTGGPVIALNQKEWELVS</sequence>
<gene>
    <name evidence="3" type="ORF">GQ43DRAFT_430592</name>
</gene>
<organism evidence="3 4">
    <name type="scientific">Delitschia confertaspora ATCC 74209</name>
    <dbReference type="NCBI Taxonomy" id="1513339"/>
    <lineage>
        <taxon>Eukaryota</taxon>
        <taxon>Fungi</taxon>
        <taxon>Dikarya</taxon>
        <taxon>Ascomycota</taxon>
        <taxon>Pezizomycotina</taxon>
        <taxon>Dothideomycetes</taxon>
        <taxon>Pleosporomycetidae</taxon>
        <taxon>Pleosporales</taxon>
        <taxon>Delitschiaceae</taxon>
        <taxon>Delitschia</taxon>
    </lineage>
</organism>
<keyword evidence="4" id="KW-1185">Reference proteome</keyword>
<keyword evidence="1" id="KW-0472">Membrane</keyword>
<feature type="transmembrane region" description="Helical" evidence="1">
    <location>
        <begin position="151"/>
        <end position="173"/>
    </location>
</feature>
<evidence type="ECO:0000256" key="1">
    <source>
        <dbReference type="SAM" id="Phobius"/>
    </source>
</evidence>
<keyword evidence="1" id="KW-0812">Transmembrane</keyword>